<dbReference type="InterPro" id="IPR017850">
    <property type="entry name" value="Alkaline_phosphatase_core_sf"/>
</dbReference>
<dbReference type="InterPro" id="IPR014060">
    <property type="entry name" value="PglZ"/>
</dbReference>
<dbReference type="HOGENOM" id="CLU_017500_0_0_10"/>
<dbReference type="eggNOG" id="COG1564">
    <property type="taxonomic scope" value="Bacteria"/>
</dbReference>
<reference evidence="1 2" key="1">
    <citation type="journal article" date="2010" name="Stand. Genomic Sci.">
        <title>Complete genome sequence of Spirosoma linguale type strain (1).</title>
        <authorList>
            <person name="Lail K."/>
            <person name="Sikorski J."/>
            <person name="Saunders E."/>
            <person name="Lapidus A."/>
            <person name="Glavina Del Rio T."/>
            <person name="Copeland A."/>
            <person name="Tice H."/>
            <person name="Cheng J.-F."/>
            <person name="Lucas S."/>
            <person name="Nolan M."/>
            <person name="Bruce D."/>
            <person name="Goodwin L."/>
            <person name="Pitluck S."/>
            <person name="Ivanova N."/>
            <person name="Mavromatis K."/>
            <person name="Ovchinnikova G."/>
            <person name="Pati A."/>
            <person name="Chen A."/>
            <person name="Palaniappan K."/>
            <person name="Land M."/>
            <person name="Hauser L."/>
            <person name="Chang Y.-J."/>
            <person name="Jeffries C.D."/>
            <person name="Chain P."/>
            <person name="Brettin T."/>
            <person name="Detter J.C."/>
            <person name="Schuetze A."/>
            <person name="Rohde M."/>
            <person name="Tindall B.J."/>
            <person name="Goeker M."/>
            <person name="Bristow J."/>
            <person name="Eisen J.A."/>
            <person name="Markowitz V."/>
            <person name="Hugenholtz P."/>
            <person name="Kyrpides N.C."/>
            <person name="Klenk H.-P."/>
            <person name="Chen F."/>
        </authorList>
    </citation>
    <scope>NUCLEOTIDE SEQUENCE [LARGE SCALE GENOMIC DNA]</scope>
    <source>
        <strain evidence="2">ATCC 33905 / DSM 74 / LMG 10896 / Claus 1</strain>
    </source>
</reference>
<dbReference type="STRING" id="504472.Slin_4848"/>
<dbReference type="AlphaFoldDB" id="D2QQP5"/>
<name>D2QQP5_SPILD</name>
<organism evidence="1 2">
    <name type="scientific">Spirosoma linguale (strain ATCC 33905 / DSM 74 / LMG 10896 / Claus 1)</name>
    <dbReference type="NCBI Taxonomy" id="504472"/>
    <lineage>
        <taxon>Bacteria</taxon>
        <taxon>Pseudomonadati</taxon>
        <taxon>Bacteroidota</taxon>
        <taxon>Cytophagia</taxon>
        <taxon>Cytophagales</taxon>
        <taxon>Cytophagaceae</taxon>
        <taxon>Spirosoma</taxon>
    </lineage>
</organism>
<dbReference type="RefSeq" id="WP_012929329.1">
    <property type="nucleotide sequence ID" value="NC_013730.1"/>
</dbReference>
<dbReference type="NCBIfam" id="TIGR02687">
    <property type="entry name" value="BREX-1 system phosphatase PglZ type A"/>
    <property type="match status" value="1"/>
</dbReference>
<proteinExistence type="predicted"/>
<evidence type="ECO:0000313" key="2">
    <source>
        <dbReference type="Proteomes" id="UP000002028"/>
    </source>
</evidence>
<sequence>MNDLQRKINAFFQQHPARRVLFFFDTENRHIDDVAGLNGETFELVRLNPPYAFFSTKVQLNSRSADALPVLLYLPGLQSPRTEADRQEFPLFDLLVANDELRLDPVAELMARYGLQPHQRPLVERYQSELVRKDPSGILQPLLRADAFEEASLQHALTARLLGFKILPDVNSLLAKLLTDRADRPTEQANYLTRLEQLNLDAPLRRRIGDVFFDGPVTEPLTSGFVQQLVLRLKYNLMVSSLPTDGEPYPMLRLNRTDTLSRLAVIRETIGAAPLERLLTKVGEAVQEEKLLARYGTTANYGYYSIRLRELLLKKIMLASGPSVSPDSQLTALDELLADVPETHPQRLLLLTVRHGLSLLEATGNVLTYRLDTPEAYIKTYEETFYRIDLLYRWFVLARRDWQIVGSDDSAIGTTADDIAEWLIPFEQRIHDRYDRFLLELNREWLACLQERNYDLRSIAIPKQYDFYRQAVVRPHLRDTIQKVAVLISDGLRYEIARDLQAELNQDPKNQTTVGSMLTALPSATWLGMANLLPHNGLLFDGQTVTINGQHTKDIEARNAILKATNVRSQAIDYNKLESMSRSELRDLFKQEVVYVYHNRIDDVGDKRQSEGDTVKAVRETMDELKRLIKLLHSQYNVARVLLTADHGFIYQHIAPNDQALMKAPEVPVKLEKNRYVLTNQSNFSGATVTGSHVFSLASVSALATDVDWKVLVPEGINRYRRQGSGTRYVHGGASLQEVLVPLLESSRKREDVGQKVTIRLIREDLSLLANQVKVLFLQEQRVTDIDRPRTVAVGLYVGNELASNRVELLFDSVSESASGRTRDCTLHLTGNLPVQRQYTLRISDVTDELNPLLERPVTNKTIIERDF</sequence>
<keyword evidence="2" id="KW-1185">Reference proteome</keyword>
<dbReference type="SUPFAM" id="SSF53649">
    <property type="entry name" value="Alkaline phosphatase-like"/>
    <property type="match status" value="1"/>
</dbReference>
<accession>D2QQP5</accession>
<gene>
    <name evidence="1" type="ordered locus">Slin_4848</name>
</gene>
<dbReference type="KEGG" id="sli:Slin_4848"/>
<dbReference type="Pfam" id="PF08665">
    <property type="entry name" value="PglZ"/>
    <property type="match status" value="1"/>
</dbReference>
<protein>
    <submittedName>
        <fullName evidence="1">PglZ domain protein</fullName>
    </submittedName>
</protein>
<evidence type="ECO:0000313" key="1">
    <source>
        <dbReference type="EMBL" id="ADB40826.1"/>
    </source>
</evidence>
<dbReference type="Proteomes" id="UP000002028">
    <property type="component" value="Chromosome"/>
</dbReference>
<dbReference type="EMBL" id="CP001769">
    <property type="protein sequence ID" value="ADB40826.1"/>
    <property type="molecule type" value="Genomic_DNA"/>
</dbReference>